<comment type="caution">
    <text evidence="1">The sequence shown here is derived from an EMBL/GenBank/DDBJ whole genome shotgun (WGS) entry which is preliminary data.</text>
</comment>
<sequence>MMLYQGASCRIVGLITIHVRCKSIASLLCIFSGEVQKDQAAQLLGMRPCVFRPKHSSKLGNEFRLFTNYNPGMRLGGWELEK</sequence>
<protein>
    <submittedName>
        <fullName evidence="1">Uncharacterized protein</fullName>
    </submittedName>
</protein>
<accession>A0ACB9QJU9</accession>
<reference evidence="2" key="1">
    <citation type="journal article" date="2023" name="Front. Plant Sci.">
        <title>Chromosomal-level genome assembly of Melastoma candidum provides insights into trichome evolution.</title>
        <authorList>
            <person name="Zhong Y."/>
            <person name="Wu W."/>
            <person name="Sun C."/>
            <person name="Zou P."/>
            <person name="Liu Y."/>
            <person name="Dai S."/>
            <person name="Zhou R."/>
        </authorList>
    </citation>
    <scope>NUCLEOTIDE SEQUENCE [LARGE SCALE GENOMIC DNA]</scope>
</reference>
<organism evidence="1 2">
    <name type="scientific">Melastoma candidum</name>
    <dbReference type="NCBI Taxonomy" id="119954"/>
    <lineage>
        <taxon>Eukaryota</taxon>
        <taxon>Viridiplantae</taxon>
        <taxon>Streptophyta</taxon>
        <taxon>Embryophyta</taxon>
        <taxon>Tracheophyta</taxon>
        <taxon>Spermatophyta</taxon>
        <taxon>Magnoliopsida</taxon>
        <taxon>eudicotyledons</taxon>
        <taxon>Gunneridae</taxon>
        <taxon>Pentapetalae</taxon>
        <taxon>rosids</taxon>
        <taxon>malvids</taxon>
        <taxon>Myrtales</taxon>
        <taxon>Melastomataceae</taxon>
        <taxon>Melastomatoideae</taxon>
        <taxon>Melastomateae</taxon>
        <taxon>Melastoma</taxon>
    </lineage>
</organism>
<name>A0ACB9QJU9_9MYRT</name>
<keyword evidence="2" id="KW-1185">Reference proteome</keyword>
<evidence type="ECO:0000313" key="2">
    <source>
        <dbReference type="Proteomes" id="UP001057402"/>
    </source>
</evidence>
<dbReference type="Proteomes" id="UP001057402">
    <property type="component" value="Chromosome 6"/>
</dbReference>
<evidence type="ECO:0000313" key="1">
    <source>
        <dbReference type="EMBL" id="KAI4365419.1"/>
    </source>
</evidence>
<dbReference type="EMBL" id="CM042885">
    <property type="protein sequence ID" value="KAI4365419.1"/>
    <property type="molecule type" value="Genomic_DNA"/>
</dbReference>
<gene>
    <name evidence="1" type="ORF">MLD38_021404</name>
</gene>
<proteinExistence type="predicted"/>